<proteinExistence type="predicted"/>
<reference evidence="1" key="1">
    <citation type="submission" date="2017-02" db="UniProtKB">
        <authorList>
            <consortium name="WormBaseParasite"/>
        </authorList>
    </citation>
    <scope>IDENTIFICATION</scope>
</reference>
<dbReference type="Gene3D" id="3.60.10.10">
    <property type="entry name" value="Endonuclease/exonuclease/phosphatase"/>
    <property type="match status" value="1"/>
</dbReference>
<evidence type="ECO:0000313" key="1">
    <source>
        <dbReference type="WBParaSite" id="HPLM_0000719501-mRNA-1"/>
    </source>
</evidence>
<dbReference type="InterPro" id="IPR036691">
    <property type="entry name" value="Endo/exonu/phosph_ase_sf"/>
</dbReference>
<sequence length="179" mass="21087">LKRLRRCGSTPAPTIFLVYAAPTPSCDEELEEFYMDLEKLYRENHTFFKVIVGVFNATILPRRAAEELHIGTHGMEWSEEGERLSECIMSTHTIHGNSQFQKHSHFRWAWESPGKQFHNGIDHIIVNRKFCLTDFAVVPKFYTESDHRLLRARFRFSRFSVREERAAKFRKRSPKTVVN</sequence>
<organism evidence="1">
    <name type="scientific">Haemonchus placei</name>
    <name type="common">Barber's pole worm</name>
    <dbReference type="NCBI Taxonomy" id="6290"/>
    <lineage>
        <taxon>Eukaryota</taxon>
        <taxon>Metazoa</taxon>
        <taxon>Ecdysozoa</taxon>
        <taxon>Nematoda</taxon>
        <taxon>Chromadorea</taxon>
        <taxon>Rhabditida</taxon>
        <taxon>Rhabditina</taxon>
        <taxon>Rhabditomorpha</taxon>
        <taxon>Strongyloidea</taxon>
        <taxon>Trichostrongylidae</taxon>
        <taxon>Haemonchus</taxon>
    </lineage>
</organism>
<dbReference type="OMA" id="CIMSTHT"/>
<protein>
    <submittedName>
        <fullName evidence="1">Endo/exonuclease/phosphatase domain-containing protein</fullName>
    </submittedName>
</protein>
<accession>A0A0N4WA18</accession>
<dbReference type="WBParaSite" id="HPLM_0000719501-mRNA-1">
    <property type="protein sequence ID" value="HPLM_0000719501-mRNA-1"/>
    <property type="gene ID" value="HPLM_0000719501"/>
</dbReference>
<dbReference type="SUPFAM" id="SSF56219">
    <property type="entry name" value="DNase I-like"/>
    <property type="match status" value="1"/>
</dbReference>
<name>A0A0N4WA18_HAEPC</name>
<dbReference type="AlphaFoldDB" id="A0A0N4WA18"/>